<comment type="caution">
    <text evidence="14">The sequence shown here is derived from an EMBL/GenBank/DDBJ whole genome shotgun (WGS) entry which is preliminary data.</text>
</comment>
<keyword evidence="15" id="KW-1185">Reference proteome</keyword>
<evidence type="ECO:0000256" key="6">
    <source>
        <dbReference type="ARBA" id="ARBA00022884"/>
    </source>
</evidence>
<keyword evidence="9" id="KW-0804">Transcription</keyword>
<dbReference type="GO" id="GO:0008270">
    <property type="term" value="F:zinc ion binding"/>
    <property type="evidence" value="ECO:0007669"/>
    <property type="project" value="UniProtKB-KW"/>
</dbReference>
<evidence type="ECO:0000256" key="11">
    <source>
        <dbReference type="PROSITE-ProRule" id="PRU00027"/>
    </source>
</evidence>
<evidence type="ECO:0000256" key="8">
    <source>
        <dbReference type="ARBA" id="ARBA00023015"/>
    </source>
</evidence>
<keyword evidence="6" id="KW-0694">RNA-binding</keyword>
<dbReference type="GO" id="GO:0019843">
    <property type="term" value="F:rRNA binding"/>
    <property type="evidence" value="ECO:0007669"/>
    <property type="project" value="UniProtKB-KW"/>
</dbReference>
<dbReference type="Pfam" id="PF02892">
    <property type="entry name" value="zf-BED"/>
    <property type="match status" value="1"/>
</dbReference>
<dbReference type="InterPro" id="IPR013843">
    <property type="entry name" value="Ribosomal_eS4_N"/>
</dbReference>
<dbReference type="EMBL" id="JBEDUW010000004">
    <property type="protein sequence ID" value="KAK9935105.1"/>
    <property type="molecule type" value="Genomic_DNA"/>
</dbReference>
<dbReference type="Pfam" id="PF08071">
    <property type="entry name" value="RS4NT"/>
    <property type="match status" value="1"/>
</dbReference>
<evidence type="ECO:0000259" key="13">
    <source>
        <dbReference type="PROSITE" id="PS50808"/>
    </source>
</evidence>
<keyword evidence="5" id="KW-0862">Zinc</keyword>
<proteinExistence type="inferred from homology"/>
<dbReference type="PROSITE" id="PS50808">
    <property type="entry name" value="ZF_BED"/>
    <property type="match status" value="1"/>
</dbReference>
<keyword evidence="2" id="KW-0479">Metal-binding</keyword>
<gene>
    <name evidence="14" type="ORF">M0R45_022219</name>
</gene>
<evidence type="ECO:0000256" key="7">
    <source>
        <dbReference type="ARBA" id="ARBA00022980"/>
    </source>
</evidence>
<dbReference type="PANTHER" id="PTHR46481">
    <property type="entry name" value="ZINC FINGER BED DOMAIN-CONTAINING PROTEIN 4"/>
    <property type="match status" value="1"/>
</dbReference>
<protein>
    <recommendedName>
        <fullName evidence="13">BED-type domain-containing protein</fullName>
    </recommendedName>
</protein>
<dbReference type="InterPro" id="IPR018199">
    <property type="entry name" value="Ribosomal_eS4_N_CS"/>
</dbReference>
<evidence type="ECO:0000256" key="5">
    <source>
        <dbReference type="ARBA" id="ARBA00022833"/>
    </source>
</evidence>
<organism evidence="14 15">
    <name type="scientific">Rubus argutus</name>
    <name type="common">Southern blackberry</name>
    <dbReference type="NCBI Taxonomy" id="59490"/>
    <lineage>
        <taxon>Eukaryota</taxon>
        <taxon>Viridiplantae</taxon>
        <taxon>Streptophyta</taxon>
        <taxon>Embryophyta</taxon>
        <taxon>Tracheophyta</taxon>
        <taxon>Spermatophyta</taxon>
        <taxon>Magnoliopsida</taxon>
        <taxon>eudicotyledons</taxon>
        <taxon>Gunneridae</taxon>
        <taxon>Pentapetalae</taxon>
        <taxon>rosids</taxon>
        <taxon>fabids</taxon>
        <taxon>Rosales</taxon>
        <taxon>Rosaceae</taxon>
        <taxon>Rosoideae</taxon>
        <taxon>Rosoideae incertae sedis</taxon>
        <taxon>Rubus</taxon>
    </lineage>
</organism>
<evidence type="ECO:0000256" key="3">
    <source>
        <dbReference type="ARBA" id="ARBA00022730"/>
    </source>
</evidence>
<dbReference type="InterPro" id="IPR012337">
    <property type="entry name" value="RNaseH-like_sf"/>
</dbReference>
<dbReference type="SUPFAM" id="SSF140996">
    <property type="entry name" value="Hermes dimerisation domain"/>
    <property type="match status" value="1"/>
</dbReference>
<keyword evidence="7" id="KW-0689">Ribosomal protein</keyword>
<evidence type="ECO:0000256" key="2">
    <source>
        <dbReference type="ARBA" id="ARBA00022723"/>
    </source>
</evidence>
<keyword evidence="4 11" id="KW-0863">Zinc-finger</keyword>
<dbReference type="GO" id="GO:0003677">
    <property type="term" value="F:DNA binding"/>
    <property type="evidence" value="ECO:0007669"/>
    <property type="project" value="InterPro"/>
</dbReference>
<dbReference type="GO" id="GO:1990904">
    <property type="term" value="C:ribonucleoprotein complex"/>
    <property type="evidence" value="ECO:0007669"/>
    <property type="project" value="UniProtKB-KW"/>
</dbReference>
<feature type="region of interest" description="Disordered" evidence="12">
    <location>
        <begin position="1"/>
        <end position="34"/>
    </location>
</feature>
<reference evidence="14 15" key="1">
    <citation type="journal article" date="2023" name="G3 (Bethesda)">
        <title>A chromosome-length genome assembly and annotation of blackberry (Rubus argutus, cv. 'Hillquist').</title>
        <authorList>
            <person name="Bruna T."/>
            <person name="Aryal R."/>
            <person name="Dudchenko O."/>
            <person name="Sargent D.J."/>
            <person name="Mead D."/>
            <person name="Buti M."/>
            <person name="Cavallini A."/>
            <person name="Hytonen T."/>
            <person name="Andres J."/>
            <person name="Pham M."/>
            <person name="Weisz D."/>
            <person name="Mascagni F."/>
            <person name="Usai G."/>
            <person name="Natali L."/>
            <person name="Bassil N."/>
            <person name="Fernandez G.E."/>
            <person name="Lomsadze A."/>
            <person name="Armour M."/>
            <person name="Olukolu B."/>
            <person name="Poorten T."/>
            <person name="Britton C."/>
            <person name="Davik J."/>
            <person name="Ashrafi H."/>
            <person name="Aiden E.L."/>
            <person name="Borodovsky M."/>
            <person name="Worthington M."/>
        </authorList>
    </citation>
    <scope>NUCLEOTIDE SEQUENCE [LARGE SCALE GENOMIC DNA]</scope>
    <source>
        <strain evidence="14">PI 553951</strain>
    </source>
</reference>
<feature type="domain" description="BED-type" evidence="13">
    <location>
        <begin position="36"/>
        <end position="88"/>
    </location>
</feature>
<sequence>MEPSYAGGNESQAFDISNENEIESTSKDCSSGRTRKKTSSIWEHYSQQAEDGKYICNYCSRGIVGGGRNGTNGLLGHHKSCPELKKKMRKGDGSGSASVKVGEYVFDELDARRKLADMIVKHEYPLSIVDHDGFKSFCHSLQPLFRVVSRNTIKRDIFKIFEYEKERTMNLLNTNSSRIAITTDMWTANNQKRGFMAVTAHFIDDSWSLNSRLARGLKEHLKRMNAPKHWMLDKLGGAFAFKPSSGPHKSGECLPLIIILRNRLKYALTYREVIAILMQHRVLVDGKVGTDKTYPSSFMGMHTLIACSVAFIYCAK</sequence>
<evidence type="ECO:0000256" key="9">
    <source>
        <dbReference type="ARBA" id="ARBA00023163"/>
    </source>
</evidence>
<keyword evidence="3" id="KW-0699">rRNA-binding</keyword>
<evidence type="ECO:0000313" key="14">
    <source>
        <dbReference type="EMBL" id="KAK9935105.1"/>
    </source>
</evidence>
<dbReference type="InterPro" id="IPR052035">
    <property type="entry name" value="ZnF_BED_domain_contain"/>
</dbReference>
<dbReference type="InterPro" id="IPR003656">
    <property type="entry name" value="Znf_BED"/>
</dbReference>
<comment type="similarity">
    <text evidence="1">Belongs to the eukaryotic ribosomal protein eS4 family.</text>
</comment>
<evidence type="ECO:0000313" key="15">
    <source>
        <dbReference type="Proteomes" id="UP001457282"/>
    </source>
</evidence>
<dbReference type="PROSITE" id="PS00528">
    <property type="entry name" value="RIBOSOMAL_S4E"/>
    <property type="match status" value="1"/>
</dbReference>
<dbReference type="InterPro" id="IPR036986">
    <property type="entry name" value="S4_RNA-bd_sf"/>
</dbReference>
<keyword evidence="10" id="KW-0687">Ribonucleoprotein</keyword>
<evidence type="ECO:0000256" key="1">
    <source>
        <dbReference type="ARBA" id="ARBA00007500"/>
    </source>
</evidence>
<dbReference type="SMART" id="SM00614">
    <property type="entry name" value="ZnF_BED"/>
    <property type="match status" value="1"/>
</dbReference>
<dbReference type="PANTHER" id="PTHR46481:SF11">
    <property type="entry name" value="ZINC FINGER BED DOMAIN-CONTAINING PROTEIN RICESLEEPER 2-LIKE"/>
    <property type="match status" value="1"/>
</dbReference>
<evidence type="ECO:0000256" key="4">
    <source>
        <dbReference type="ARBA" id="ARBA00022771"/>
    </source>
</evidence>
<dbReference type="GO" id="GO:0005840">
    <property type="term" value="C:ribosome"/>
    <property type="evidence" value="ECO:0007669"/>
    <property type="project" value="UniProtKB-KW"/>
</dbReference>
<dbReference type="AlphaFoldDB" id="A0AAW1XDZ5"/>
<dbReference type="Gene3D" id="3.10.290.10">
    <property type="entry name" value="RNA-binding S4 domain"/>
    <property type="match status" value="1"/>
</dbReference>
<evidence type="ECO:0000256" key="12">
    <source>
        <dbReference type="SAM" id="MobiDB-lite"/>
    </source>
</evidence>
<feature type="compositionally biased region" description="Polar residues" evidence="12">
    <location>
        <begin position="9"/>
        <end position="19"/>
    </location>
</feature>
<name>A0AAW1XDZ5_RUBAR</name>
<evidence type="ECO:0000256" key="10">
    <source>
        <dbReference type="ARBA" id="ARBA00023274"/>
    </source>
</evidence>
<dbReference type="SUPFAM" id="SSF53098">
    <property type="entry name" value="Ribonuclease H-like"/>
    <property type="match status" value="1"/>
</dbReference>
<dbReference type="FunFam" id="3.10.290.10:FF:000002">
    <property type="entry name" value="40S ribosomal protein S4"/>
    <property type="match status" value="1"/>
</dbReference>
<dbReference type="Proteomes" id="UP001457282">
    <property type="component" value="Unassembled WGS sequence"/>
</dbReference>
<keyword evidence="8" id="KW-0805">Transcription regulation</keyword>
<accession>A0AAW1XDZ5</accession>